<dbReference type="InterPro" id="IPR003593">
    <property type="entry name" value="AAA+_ATPase"/>
</dbReference>
<dbReference type="InterPro" id="IPR036640">
    <property type="entry name" value="ABC1_TM_sf"/>
</dbReference>
<dbReference type="PROSITE" id="PS00211">
    <property type="entry name" value="ABC_TRANSPORTER_1"/>
    <property type="match status" value="1"/>
</dbReference>
<evidence type="ECO:0000256" key="4">
    <source>
        <dbReference type="ARBA" id="ARBA00022741"/>
    </source>
</evidence>
<dbReference type="NCBIfam" id="TIGR01842">
    <property type="entry name" value="type_I_sec_PrtD"/>
    <property type="match status" value="1"/>
</dbReference>
<evidence type="ECO:0000256" key="2">
    <source>
        <dbReference type="ARBA" id="ARBA00005417"/>
    </source>
</evidence>
<organism evidence="11 12">
    <name type="scientific">Mesorhizobium robiniae</name>
    <dbReference type="NCBI Taxonomy" id="559315"/>
    <lineage>
        <taxon>Bacteria</taxon>
        <taxon>Pseudomonadati</taxon>
        <taxon>Pseudomonadota</taxon>
        <taxon>Alphaproteobacteria</taxon>
        <taxon>Hyphomicrobiales</taxon>
        <taxon>Phyllobacteriaceae</taxon>
        <taxon>Mesorhizobium</taxon>
    </lineage>
</organism>
<evidence type="ECO:0000256" key="7">
    <source>
        <dbReference type="ARBA" id="ARBA00023136"/>
    </source>
</evidence>
<keyword evidence="12" id="KW-1185">Reference proteome</keyword>
<dbReference type="InterPro" id="IPR003439">
    <property type="entry name" value="ABC_transporter-like_ATP-bd"/>
</dbReference>
<comment type="similarity">
    <text evidence="2">Belongs to the ABC transporter superfamily.</text>
</comment>
<dbReference type="CDD" id="cd18586">
    <property type="entry name" value="ABC_6TM_PrtD_like"/>
    <property type="match status" value="1"/>
</dbReference>
<dbReference type="PROSITE" id="PS50929">
    <property type="entry name" value="ABC_TM1F"/>
    <property type="match status" value="1"/>
</dbReference>
<dbReference type="SUPFAM" id="SSF52540">
    <property type="entry name" value="P-loop containing nucleoside triphosphate hydrolases"/>
    <property type="match status" value="1"/>
</dbReference>
<dbReference type="PANTHER" id="PTHR24221">
    <property type="entry name" value="ATP-BINDING CASSETTE SUB-FAMILY B"/>
    <property type="match status" value="1"/>
</dbReference>
<evidence type="ECO:0000259" key="9">
    <source>
        <dbReference type="PROSITE" id="PS50893"/>
    </source>
</evidence>
<evidence type="ECO:0000256" key="3">
    <source>
        <dbReference type="ARBA" id="ARBA00022692"/>
    </source>
</evidence>
<keyword evidence="7 8" id="KW-0472">Membrane</keyword>
<name>A0ABV2GZC2_9HYPH</name>
<protein>
    <submittedName>
        <fullName evidence="11">ATP-binding cassette subfamily C protein</fullName>
    </submittedName>
</protein>
<dbReference type="Proteomes" id="UP001549204">
    <property type="component" value="Unassembled WGS sequence"/>
</dbReference>
<dbReference type="InterPro" id="IPR011527">
    <property type="entry name" value="ABC1_TM_dom"/>
</dbReference>
<keyword evidence="5 11" id="KW-0067">ATP-binding</keyword>
<evidence type="ECO:0000256" key="8">
    <source>
        <dbReference type="SAM" id="Phobius"/>
    </source>
</evidence>
<feature type="transmembrane region" description="Helical" evidence="8">
    <location>
        <begin position="62"/>
        <end position="82"/>
    </location>
</feature>
<dbReference type="Pfam" id="PF00005">
    <property type="entry name" value="ABC_tran"/>
    <property type="match status" value="1"/>
</dbReference>
<keyword evidence="6 8" id="KW-1133">Transmembrane helix</keyword>
<feature type="transmembrane region" description="Helical" evidence="8">
    <location>
        <begin position="152"/>
        <end position="178"/>
    </location>
</feature>
<dbReference type="SUPFAM" id="SSF90123">
    <property type="entry name" value="ABC transporter transmembrane region"/>
    <property type="match status" value="1"/>
</dbReference>
<reference evidence="11 12" key="1">
    <citation type="submission" date="2024-06" db="EMBL/GenBank/DDBJ databases">
        <title>Genomic Encyclopedia of Type Strains, Phase IV (KMG-IV): sequencing the most valuable type-strain genomes for metagenomic binning, comparative biology and taxonomic classification.</title>
        <authorList>
            <person name="Goeker M."/>
        </authorList>
    </citation>
    <scope>NUCLEOTIDE SEQUENCE [LARGE SCALE GENOMIC DNA]</scope>
    <source>
        <strain evidence="11 12">DSM 100022</strain>
    </source>
</reference>
<dbReference type="EMBL" id="JBEPMC010000020">
    <property type="protein sequence ID" value="MET3583638.1"/>
    <property type="molecule type" value="Genomic_DNA"/>
</dbReference>
<evidence type="ECO:0000313" key="12">
    <source>
        <dbReference type="Proteomes" id="UP001549204"/>
    </source>
</evidence>
<dbReference type="GO" id="GO:0005524">
    <property type="term" value="F:ATP binding"/>
    <property type="evidence" value="ECO:0007669"/>
    <property type="project" value="UniProtKB-KW"/>
</dbReference>
<feature type="transmembrane region" description="Helical" evidence="8">
    <location>
        <begin position="20"/>
        <end position="50"/>
    </location>
</feature>
<dbReference type="InterPro" id="IPR017871">
    <property type="entry name" value="ABC_transporter-like_CS"/>
</dbReference>
<dbReference type="Gene3D" id="1.20.1560.10">
    <property type="entry name" value="ABC transporter type 1, transmembrane domain"/>
    <property type="match status" value="1"/>
</dbReference>
<dbReference type="PROSITE" id="PS50893">
    <property type="entry name" value="ABC_TRANSPORTER_2"/>
    <property type="match status" value="1"/>
</dbReference>
<feature type="domain" description="ABC transmembrane type-1" evidence="10">
    <location>
        <begin position="29"/>
        <end position="307"/>
    </location>
</feature>
<sequence>MTSPARSLPGDPPRFTLATVLASFQLAFAGIGLMSGVVNILALTGSFFMLQVYDRVIPGRSMPTLVGLALLAGMLYAFQGALELIRSRLLVRIGLALDARLSNQVYLALMRLPLRTKLDGDGLQSLRDLDQVRSFLSSAGPTAFFDLPWMPLYIGLCFLFHFWIGVTALGGAVALFALTMLAEMWTREPTKTASTYAAVRNALAEASRKNVEVLQAMGFRSRIAQRWSVANTAYLNAQSKASDVAGTLGTISKILRMVLQSGMLAIGARLVIQQEATGGIMIASSIMMSRALAPIELAIAHWKGFVSARQSWSRLARLLGLLPEMQTTVVLPAPAASLSVVGVSVSPPGERRVVVQDASLALIKGAGLGIIGPSASGKSSLARAIAGIWMPVRGTVRLDGATLDQWGPEDLGNHVGYLPQDVQLFDGTIAENIARFDPQASSEKILAAARAAGVHDLVVHLPEGYDTRIGEAGSALSAGQRQRVALARALYGDPFLVVLDEPNSNLDAEGESALTEAIQGIRNRGGIAIVVAHRPSALVSLDQILVMANGRVQAFGPKNDVLNKVTRPVQTRGPLKVVSVPEEAGA</sequence>
<comment type="subcellular location">
    <subcellularLocation>
        <location evidence="1">Cell membrane</location>
        <topology evidence="1">Multi-pass membrane protein</topology>
    </subcellularLocation>
</comment>
<dbReference type="InterPro" id="IPR039421">
    <property type="entry name" value="Type_1_exporter"/>
</dbReference>
<keyword evidence="3 8" id="KW-0812">Transmembrane</keyword>
<dbReference type="SMART" id="SM00382">
    <property type="entry name" value="AAA"/>
    <property type="match status" value="1"/>
</dbReference>
<dbReference type="InterPro" id="IPR010128">
    <property type="entry name" value="ATPase_T1SS_PrtD-like"/>
</dbReference>
<dbReference type="Gene3D" id="3.40.50.300">
    <property type="entry name" value="P-loop containing nucleotide triphosphate hydrolases"/>
    <property type="match status" value="1"/>
</dbReference>
<evidence type="ECO:0000256" key="1">
    <source>
        <dbReference type="ARBA" id="ARBA00004651"/>
    </source>
</evidence>
<dbReference type="PANTHER" id="PTHR24221:SF248">
    <property type="entry name" value="ABC TRANSPORTER TRANSMEMBRANE REGION"/>
    <property type="match status" value="1"/>
</dbReference>
<gene>
    <name evidence="11" type="ORF">ABID19_006703</name>
</gene>
<comment type="caution">
    <text evidence="11">The sequence shown here is derived from an EMBL/GenBank/DDBJ whole genome shotgun (WGS) entry which is preliminary data.</text>
</comment>
<dbReference type="InterPro" id="IPR027417">
    <property type="entry name" value="P-loop_NTPase"/>
</dbReference>
<proteinExistence type="inferred from homology"/>
<evidence type="ECO:0000313" key="11">
    <source>
        <dbReference type="EMBL" id="MET3583638.1"/>
    </source>
</evidence>
<evidence type="ECO:0000259" key="10">
    <source>
        <dbReference type="PROSITE" id="PS50929"/>
    </source>
</evidence>
<dbReference type="Pfam" id="PF00664">
    <property type="entry name" value="ABC_membrane"/>
    <property type="match status" value="1"/>
</dbReference>
<evidence type="ECO:0000256" key="6">
    <source>
        <dbReference type="ARBA" id="ARBA00022989"/>
    </source>
</evidence>
<dbReference type="RefSeq" id="WP_006205562.1">
    <property type="nucleotide sequence ID" value="NZ_JBEPMC010000020.1"/>
</dbReference>
<accession>A0ABV2GZC2</accession>
<dbReference type="InterPro" id="IPR047957">
    <property type="entry name" value="ABC_AprD-like_6TM"/>
</dbReference>
<keyword evidence="4" id="KW-0547">Nucleotide-binding</keyword>
<feature type="domain" description="ABC transporter" evidence="9">
    <location>
        <begin position="338"/>
        <end position="574"/>
    </location>
</feature>
<evidence type="ECO:0000256" key="5">
    <source>
        <dbReference type="ARBA" id="ARBA00022840"/>
    </source>
</evidence>